<sequence>MTPMPVPSPELTTFRNRAAASWEMLRAGLVRLFRPVRPTATPALRIFPGWPERFAAAAIALALILAGMAYLDPVLQPLQYGITGHLATFFQIVTDFGKSGWLLWPCGVAILVIVAVMPPVQRLADRVVLALMARLAFVFIAVAGSGIIIAVVKRLIGRGRPRYFQEFGSLHFDLTAWKASYASFPSGHSQTAFAIAVSFACLFPRWRNWLLAAAALVAVSRVAVDAHYATDIVVGSAWGAWFTLMTREWFARRGLVFSPGMDRRPFPMPARRLRQAVTALAGRLRGR</sequence>
<evidence type="ECO:0000313" key="10">
    <source>
        <dbReference type="Proteomes" id="UP000298588"/>
    </source>
</evidence>
<keyword evidence="6 7" id="KW-0472">Membrane</keyword>
<evidence type="ECO:0000259" key="8">
    <source>
        <dbReference type="SMART" id="SM00014"/>
    </source>
</evidence>
<keyword evidence="2" id="KW-1003">Cell membrane</keyword>
<dbReference type="AlphaFoldDB" id="A0A4D7QPP0"/>
<evidence type="ECO:0000256" key="7">
    <source>
        <dbReference type="SAM" id="Phobius"/>
    </source>
</evidence>
<evidence type="ECO:0000256" key="4">
    <source>
        <dbReference type="ARBA" id="ARBA00022801"/>
    </source>
</evidence>
<gene>
    <name evidence="9" type="ORF">E8L99_16405</name>
</gene>
<dbReference type="PANTHER" id="PTHR14969">
    <property type="entry name" value="SPHINGOSINE-1-PHOSPHATE PHOSPHOHYDROLASE"/>
    <property type="match status" value="1"/>
</dbReference>
<protein>
    <submittedName>
        <fullName evidence="9">Phosphatase PAP2 family protein</fullName>
    </submittedName>
</protein>
<dbReference type="Gene3D" id="1.20.144.10">
    <property type="entry name" value="Phosphatidic acid phosphatase type 2/haloperoxidase"/>
    <property type="match status" value="1"/>
</dbReference>
<dbReference type="InterPro" id="IPR036938">
    <property type="entry name" value="PAP2/HPO_sf"/>
</dbReference>
<evidence type="ECO:0000313" key="9">
    <source>
        <dbReference type="EMBL" id="QCK87224.1"/>
    </source>
</evidence>
<evidence type="ECO:0000256" key="5">
    <source>
        <dbReference type="ARBA" id="ARBA00022989"/>
    </source>
</evidence>
<feature type="domain" description="Phosphatidic acid phosphatase type 2/haloperoxidase" evidence="8">
    <location>
        <begin position="133"/>
        <end position="247"/>
    </location>
</feature>
<dbReference type="GO" id="GO:0016787">
    <property type="term" value="F:hydrolase activity"/>
    <property type="evidence" value="ECO:0007669"/>
    <property type="project" value="UniProtKB-KW"/>
</dbReference>
<keyword evidence="10" id="KW-1185">Reference proteome</keyword>
<evidence type="ECO:0000256" key="3">
    <source>
        <dbReference type="ARBA" id="ARBA00022692"/>
    </source>
</evidence>
<evidence type="ECO:0000256" key="1">
    <source>
        <dbReference type="ARBA" id="ARBA00004651"/>
    </source>
</evidence>
<organism evidence="9 10">
    <name type="scientific">Phreatobacter aquaticus</name>
    <dbReference type="NCBI Taxonomy" id="2570229"/>
    <lineage>
        <taxon>Bacteria</taxon>
        <taxon>Pseudomonadati</taxon>
        <taxon>Pseudomonadota</taxon>
        <taxon>Alphaproteobacteria</taxon>
        <taxon>Hyphomicrobiales</taxon>
        <taxon>Phreatobacteraceae</taxon>
        <taxon>Phreatobacter</taxon>
    </lineage>
</organism>
<feature type="transmembrane region" description="Helical" evidence="7">
    <location>
        <begin position="54"/>
        <end position="71"/>
    </location>
</feature>
<dbReference type="RefSeq" id="WP_137100553.1">
    <property type="nucleotide sequence ID" value="NZ_CP039865.1"/>
</dbReference>
<dbReference type="OrthoDB" id="9801622at2"/>
<feature type="transmembrane region" description="Helical" evidence="7">
    <location>
        <begin position="101"/>
        <end position="121"/>
    </location>
</feature>
<dbReference type="Pfam" id="PF01569">
    <property type="entry name" value="PAP2"/>
    <property type="match status" value="1"/>
</dbReference>
<evidence type="ECO:0000256" key="2">
    <source>
        <dbReference type="ARBA" id="ARBA00022475"/>
    </source>
</evidence>
<evidence type="ECO:0000256" key="6">
    <source>
        <dbReference type="ARBA" id="ARBA00023136"/>
    </source>
</evidence>
<dbReference type="PANTHER" id="PTHR14969:SF62">
    <property type="entry name" value="DECAPRENYLPHOSPHORYL-5-PHOSPHORIBOSE PHOSPHATASE RV3807C-RELATED"/>
    <property type="match status" value="1"/>
</dbReference>
<name>A0A4D7QPP0_9HYPH</name>
<feature type="transmembrane region" description="Helical" evidence="7">
    <location>
        <begin position="127"/>
        <end position="152"/>
    </location>
</feature>
<dbReference type="GO" id="GO:0005886">
    <property type="term" value="C:plasma membrane"/>
    <property type="evidence" value="ECO:0007669"/>
    <property type="project" value="UniProtKB-SubCell"/>
</dbReference>
<dbReference type="SMART" id="SM00014">
    <property type="entry name" value="acidPPc"/>
    <property type="match status" value="1"/>
</dbReference>
<keyword evidence="4" id="KW-0378">Hydrolase</keyword>
<proteinExistence type="predicted"/>
<keyword evidence="3 7" id="KW-0812">Transmembrane</keyword>
<accession>A0A4D7QPP0</accession>
<dbReference type="EMBL" id="CP039865">
    <property type="protein sequence ID" value="QCK87224.1"/>
    <property type="molecule type" value="Genomic_DNA"/>
</dbReference>
<comment type="subcellular location">
    <subcellularLocation>
        <location evidence="1">Cell membrane</location>
        <topology evidence="1">Multi-pass membrane protein</topology>
    </subcellularLocation>
</comment>
<dbReference type="KEGG" id="paqt:E8L99_16405"/>
<reference evidence="9 10" key="1">
    <citation type="submission" date="2019-04" db="EMBL/GenBank/DDBJ databases">
        <title>Phreatobacter aquaticus sp. nov.</title>
        <authorList>
            <person name="Choi A."/>
            <person name="Baek K."/>
        </authorList>
    </citation>
    <scope>NUCLEOTIDE SEQUENCE [LARGE SCALE GENOMIC DNA]</scope>
    <source>
        <strain evidence="9 10">NMCR1094</strain>
    </source>
</reference>
<dbReference type="SUPFAM" id="SSF48317">
    <property type="entry name" value="Acid phosphatase/Vanadium-dependent haloperoxidase"/>
    <property type="match status" value="1"/>
</dbReference>
<dbReference type="Proteomes" id="UP000298588">
    <property type="component" value="Chromosome"/>
</dbReference>
<keyword evidence="5 7" id="KW-1133">Transmembrane helix</keyword>
<dbReference type="InterPro" id="IPR000326">
    <property type="entry name" value="PAP2/HPO"/>
</dbReference>